<reference evidence="1" key="1">
    <citation type="journal article" date="2021" name="Proc. Natl. Acad. Sci. U.S.A.">
        <title>A Catalog of Tens of Thousands of Viruses from Human Metagenomes Reveals Hidden Associations with Chronic Diseases.</title>
        <authorList>
            <person name="Tisza M.J."/>
            <person name="Buck C.B."/>
        </authorList>
    </citation>
    <scope>NUCLEOTIDE SEQUENCE</scope>
    <source>
        <strain evidence="1">Ctbvd11</strain>
    </source>
</reference>
<evidence type="ECO:0000313" key="1">
    <source>
        <dbReference type="EMBL" id="DAE17136.1"/>
    </source>
</evidence>
<proteinExistence type="predicted"/>
<organism evidence="1">
    <name type="scientific">Siphoviridae sp. ctbvd11</name>
    <dbReference type="NCBI Taxonomy" id="2825567"/>
    <lineage>
        <taxon>Viruses</taxon>
        <taxon>Duplodnaviria</taxon>
        <taxon>Heunggongvirae</taxon>
        <taxon>Uroviricota</taxon>
        <taxon>Caudoviricetes</taxon>
    </lineage>
</organism>
<accession>A0A8S5QDI1</accession>
<protein>
    <submittedName>
        <fullName evidence="1">Uncharacterized protein</fullName>
    </submittedName>
</protein>
<name>A0A8S5QDI1_9CAUD</name>
<sequence>MATCNFMSANCTRYFVIDMNRYFTKEDVKECDLDPELEGEYDEFGTETDYDFAKQNIVSGLQKKGWEDFDGYEDNAHVIAYKTATLNYGGCKISLEINALVRSGYYEGACMDLSGKVIIDSAGDYWTGSPEYDMFDGGDFCEDQVIEDDWTGNSGLDHLQAKNITKKINSIIEGLKNEAEYIFSCYCSEELVVAYHCFNGETGYSRTQKRLYQEVDEANKKTAA</sequence>
<dbReference type="EMBL" id="BK015636">
    <property type="protein sequence ID" value="DAE17136.1"/>
    <property type="molecule type" value="Genomic_DNA"/>
</dbReference>